<dbReference type="InterPro" id="IPR003582">
    <property type="entry name" value="ShKT_dom"/>
</dbReference>
<dbReference type="InterPro" id="IPR018244">
    <property type="entry name" value="Allrgn_V5/Tpx1_CS"/>
</dbReference>
<gene>
    <name evidence="5" type="ORF">ACEWY4_022500</name>
</gene>
<evidence type="ECO:0000313" key="5">
    <source>
        <dbReference type="EMBL" id="KAL2082682.1"/>
    </source>
</evidence>
<dbReference type="PANTHER" id="PTHR10334">
    <property type="entry name" value="CYSTEINE-RICH SECRETORY PROTEIN-RELATED"/>
    <property type="match status" value="1"/>
</dbReference>
<name>A0ABD1J651_9TELE</name>
<dbReference type="PROSITE" id="PS01010">
    <property type="entry name" value="CRISP_2"/>
    <property type="match status" value="1"/>
</dbReference>
<dbReference type="InterPro" id="IPR035940">
    <property type="entry name" value="CAP_sf"/>
</dbReference>
<dbReference type="SUPFAM" id="SSF57546">
    <property type="entry name" value="Crisp domain-like"/>
    <property type="match status" value="1"/>
</dbReference>
<dbReference type="PROSITE" id="PS51670">
    <property type="entry name" value="SHKT"/>
    <property type="match status" value="1"/>
</dbReference>
<evidence type="ECO:0000259" key="4">
    <source>
        <dbReference type="PROSITE" id="PS51670"/>
    </source>
</evidence>
<protein>
    <recommendedName>
        <fullName evidence="4">ShKT domain-containing protein</fullName>
    </recommendedName>
</protein>
<dbReference type="Gene3D" id="3.40.33.10">
    <property type="entry name" value="CAP"/>
    <property type="match status" value="1"/>
</dbReference>
<dbReference type="EMBL" id="JBHFQA010000019">
    <property type="protein sequence ID" value="KAL2082682.1"/>
    <property type="molecule type" value="Genomic_DNA"/>
</dbReference>
<dbReference type="InterPro" id="IPR002413">
    <property type="entry name" value="V5_allergen-like"/>
</dbReference>
<dbReference type="Proteomes" id="UP001591681">
    <property type="component" value="Unassembled WGS sequence"/>
</dbReference>
<comment type="caution">
    <text evidence="5">The sequence shown here is derived from an EMBL/GenBank/DDBJ whole genome shotgun (WGS) entry which is preliminary data.</text>
</comment>
<dbReference type="SMART" id="SM00198">
    <property type="entry name" value="SCP"/>
    <property type="match status" value="1"/>
</dbReference>
<organism evidence="5 6">
    <name type="scientific">Coilia grayii</name>
    <name type="common">Gray's grenadier anchovy</name>
    <dbReference type="NCBI Taxonomy" id="363190"/>
    <lineage>
        <taxon>Eukaryota</taxon>
        <taxon>Metazoa</taxon>
        <taxon>Chordata</taxon>
        <taxon>Craniata</taxon>
        <taxon>Vertebrata</taxon>
        <taxon>Euteleostomi</taxon>
        <taxon>Actinopterygii</taxon>
        <taxon>Neopterygii</taxon>
        <taxon>Teleostei</taxon>
        <taxon>Clupei</taxon>
        <taxon>Clupeiformes</taxon>
        <taxon>Clupeoidei</taxon>
        <taxon>Engraulidae</taxon>
        <taxon>Coilinae</taxon>
        <taxon>Coilia</taxon>
    </lineage>
</organism>
<dbReference type="SUPFAM" id="SSF55797">
    <property type="entry name" value="PR-1-like"/>
    <property type="match status" value="1"/>
</dbReference>
<comment type="similarity">
    <text evidence="1">Belongs to the CRISP family.</text>
</comment>
<reference evidence="5 6" key="1">
    <citation type="submission" date="2024-09" db="EMBL/GenBank/DDBJ databases">
        <title>A chromosome-level genome assembly of Gray's grenadier anchovy, Coilia grayii.</title>
        <authorList>
            <person name="Fu Z."/>
        </authorList>
    </citation>
    <scope>NUCLEOTIDE SEQUENCE [LARGE SCALE GENOMIC DNA]</scope>
    <source>
        <strain evidence="5">G4</strain>
        <tissue evidence="5">Muscle</tissue>
    </source>
</reference>
<keyword evidence="2 3" id="KW-1015">Disulfide bond</keyword>
<dbReference type="Pfam" id="PF00188">
    <property type="entry name" value="CAP"/>
    <property type="match status" value="1"/>
</dbReference>
<dbReference type="Gene3D" id="1.10.10.740">
    <property type="entry name" value="Crisp domain"/>
    <property type="match status" value="1"/>
</dbReference>
<dbReference type="AlphaFoldDB" id="A0ABD1J651"/>
<feature type="disulfide bond" evidence="3">
    <location>
        <begin position="263"/>
        <end position="281"/>
    </location>
</feature>
<dbReference type="CDD" id="cd05383">
    <property type="entry name" value="CAP_CRISP"/>
    <property type="match status" value="1"/>
</dbReference>
<dbReference type="InterPro" id="IPR042076">
    <property type="entry name" value="Crisp-like_dom"/>
</dbReference>
<evidence type="ECO:0000313" key="6">
    <source>
        <dbReference type="Proteomes" id="UP001591681"/>
    </source>
</evidence>
<dbReference type="FunFam" id="3.40.33.10:FF:000005">
    <property type="entry name" value="Cysteine-rich secretory protein 2"/>
    <property type="match status" value="1"/>
</dbReference>
<evidence type="ECO:0000256" key="3">
    <source>
        <dbReference type="PROSITE-ProRule" id="PRU01005"/>
    </source>
</evidence>
<dbReference type="InterPro" id="IPR014044">
    <property type="entry name" value="CAP_dom"/>
</dbReference>
<feature type="domain" description="ShKT" evidence="4">
    <location>
        <begin position="254"/>
        <end position="287"/>
    </location>
</feature>
<dbReference type="Pfam" id="PF08562">
    <property type="entry name" value="Crisp"/>
    <property type="match status" value="1"/>
</dbReference>
<dbReference type="PROSITE" id="PS01009">
    <property type="entry name" value="CRISP_1"/>
    <property type="match status" value="1"/>
</dbReference>
<comment type="caution">
    <text evidence="3">Lacks conserved residue(s) required for the propagation of feature annotation.</text>
</comment>
<feature type="disulfide bond" evidence="3">
    <location>
        <begin position="272"/>
        <end position="285"/>
    </location>
</feature>
<dbReference type="PRINTS" id="PR00837">
    <property type="entry name" value="V5TPXLIKE"/>
</dbReference>
<dbReference type="InterPro" id="IPR001283">
    <property type="entry name" value="CRISP-related"/>
</dbReference>
<dbReference type="InterPro" id="IPR013871">
    <property type="entry name" value="Cysteine_rich_secretory"/>
</dbReference>
<dbReference type="InterPro" id="IPR034117">
    <property type="entry name" value="SCP_CRISP"/>
</dbReference>
<evidence type="ECO:0000256" key="2">
    <source>
        <dbReference type="ARBA" id="ARBA00023157"/>
    </source>
</evidence>
<sequence>MPCCFLGVPVQYLYCDMSSVITWLYRALITKLMHEKWFPLVSNSTTSTMISITFVLALSCLLQVPATWGEVNVQLDTNNIAVQQDIVNKHNELRRSVKPTASNMLKMSWNSEAAANAQKWADTCAERHSPPNDRRISTSGCGENLFFSSAPLPWDAAIQAWFNEDKNYQYGHGAIGNAVVGHYTQLVWYRSNEIGCGVARCPDSGYEYFYVCQYCPAGNVFFAGQNGYAHPYKEGPPCGDCPNSCDNGLCTDPCQYSDKYGNCKQLAKTWGCSNKDIANWCPASCQCDGKII</sequence>
<keyword evidence="6" id="KW-1185">Reference proteome</keyword>
<proteinExistence type="inferred from homology"/>
<accession>A0ABD1J651</accession>
<dbReference type="PRINTS" id="PR00838">
    <property type="entry name" value="V5ALLERGEN"/>
</dbReference>
<dbReference type="FunFam" id="1.10.10.740:FF:000001">
    <property type="entry name" value="Cysteine-rich secretory protein 2"/>
    <property type="match status" value="1"/>
</dbReference>
<evidence type="ECO:0000256" key="1">
    <source>
        <dbReference type="ARBA" id="ARBA00009923"/>
    </source>
</evidence>